<accession>A0ABN0XDZ6</accession>
<evidence type="ECO:0000313" key="2">
    <source>
        <dbReference type="Proteomes" id="UP001501757"/>
    </source>
</evidence>
<comment type="caution">
    <text evidence="1">The sequence shown here is derived from an EMBL/GenBank/DDBJ whole genome shotgun (WGS) entry which is preliminary data.</text>
</comment>
<protein>
    <recommendedName>
        <fullName evidence="3">Porin</fullName>
    </recommendedName>
</protein>
<evidence type="ECO:0008006" key="3">
    <source>
        <dbReference type="Google" id="ProtNLM"/>
    </source>
</evidence>
<gene>
    <name evidence="1" type="ORF">GCM10009092_27660</name>
</gene>
<evidence type="ECO:0000313" key="1">
    <source>
        <dbReference type="EMBL" id="GAA0361762.1"/>
    </source>
</evidence>
<name>A0ABN0XDZ6_9ALTE</name>
<reference evidence="1 2" key="1">
    <citation type="journal article" date="2019" name="Int. J. Syst. Evol. Microbiol.">
        <title>The Global Catalogue of Microorganisms (GCM) 10K type strain sequencing project: providing services to taxonomists for standard genome sequencing and annotation.</title>
        <authorList>
            <consortium name="The Broad Institute Genomics Platform"/>
            <consortium name="The Broad Institute Genome Sequencing Center for Infectious Disease"/>
            <person name="Wu L."/>
            <person name="Ma J."/>
        </authorList>
    </citation>
    <scope>NUCLEOTIDE SEQUENCE [LARGE SCALE GENOMIC DNA]</scope>
    <source>
        <strain evidence="1 2">JCM 13378</strain>
    </source>
</reference>
<organism evidence="1 2">
    <name type="scientific">Bowmanella denitrificans</name>
    <dbReference type="NCBI Taxonomy" id="366582"/>
    <lineage>
        <taxon>Bacteria</taxon>
        <taxon>Pseudomonadati</taxon>
        <taxon>Pseudomonadota</taxon>
        <taxon>Gammaproteobacteria</taxon>
        <taxon>Alteromonadales</taxon>
        <taxon>Alteromonadaceae</taxon>
        <taxon>Bowmanella</taxon>
    </lineage>
</organism>
<dbReference type="Proteomes" id="UP001501757">
    <property type="component" value="Unassembled WGS sequence"/>
</dbReference>
<dbReference type="SUPFAM" id="SSF56935">
    <property type="entry name" value="Porins"/>
    <property type="match status" value="1"/>
</dbReference>
<sequence>MRGWLALLTVASGLSQGAEISGLLQVNLLAADNLDSYQQYGTGILREDHSGIHLQQALVRVEQDLVSGFSVDLVANLHSDGEQHVGLSQMQLIYKPLMPSQTKFKGRAGFFYPDMSLENPELGWLSPYQYTQSAINSWLGEELRIPGVEFSLYSPGRQRHSPWSWEVNMGAFRGNDPLGTLLSWRGFALHDRQSLHQDRIAFAPYPSVVDPGRTNHPDWVEPFHEIDGRTGYYAGVHLDYYQHSNLRYYYYDNNADPLAANDQRLYAWHTRFHSLALSHRFGNDTRIIGQWLKGDTEMGTRWVFVNFDAWYLLLSHKWNKHRFSLRLDSFKAREDDKWAWDPNNSDGRALTLTWRYDLSPHWQVGLEHHVNRNTAANRPTLGQTAKQNQQQSLAVVQYRW</sequence>
<keyword evidence="2" id="KW-1185">Reference proteome</keyword>
<dbReference type="RefSeq" id="WP_343845693.1">
    <property type="nucleotide sequence ID" value="NZ_BAAAEI010000015.1"/>
</dbReference>
<proteinExistence type="predicted"/>
<dbReference type="EMBL" id="BAAAEI010000015">
    <property type="protein sequence ID" value="GAA0361762.1"/>
    <property type="molecule type" value="Genomic_DNA"/>
</dbReference>